<keyword evidence="5" id="KW-0539">Nucleus</keyword>
<dbReference type="CDD" id="cd14705">
    <property type="entry name" value="bZIP_Zip1"/>
    <property type="match status" value="1"/>
</dbReference>
<dbReference type="PANTHER" id="PTHR13044:SF14">
    <property type="entry name" value="CRYPTOCEPHAL, ISOFORM A"/>
    <property type="match status" value="1"/>
</dbReference>
<dbReference type="SUPFAM" id="SSF57959">
    <property type="entry name" value="Leucine zipper domain"/>
    <property type="match status" value="1"/>
</dbReference>
<comment type="subcellular location">
    <subcellularLocation>
        <location evidence="1">Nucleus</location>
    </subcellularLocation>
</comment>
<evidence type="ECO:0000313" key="9">
    <source>
        <dbReference type="EMBL" id="KDR75096.1"/>
    </source>
</evidence>
<dbReference type="InterPro" id="IPR004827">
    <property type="entry name" value="bZIP"/>
</dbReference>
<keyword evidence="2" id="KW-0805">Transcription regulation</keyword>
<name>A0A067SW25_GALM3</name>
<protein>
    <recommendedName>
        <fullName evidence="8">BZIP domain-containing protein</fullName>
    </recommendedName>
</protein>
<keyword evidence="10" id="KW-1185">Reference proteome</keyword>
<dbReference type="GO" id="GO:0001228">
    <property type="term" value="F:DNA-binding transcription activator activity, RNA polymerase II-specific"/>
    <property type="evidence" value="ECO:0007669"/>
    <property type="project" value="TreeGrafter"/>
</dbReference>
<dbReference type="Pfam" id="PF07716">
    <property type="entry name" value="bZIP_2"/>
    <property type="match status" value="1"/>
</dbReference>
<dbReference type="GO" id="GO:0000977">
    <property type="term" value="F:RNA polymerase II transcription regulatory region sequence-specific DNA binding"/>
    <property type="evidence" value="ECO:0007669"/>
    <property type="project" value="TreeGrafter"/>
</dbReference>
<evidence type="ECO:0000256" key="4">
    <source>
        <dbReference type="ARBA" id="ARBA00023163"/>
    </source>
</evidence>
<feature type="coiled-coil region" evidence="6">
    <location>
        <begin position="227"/>
        <end position="261"/>
    </location>
</feature>
<dbReference type="OrthoDB" id="1939598at2759"/>
<dbReference type="Proteomes" id="UP000027222">
    <property type="component" value="Unassembled WGS sequence"/>
</dbReference>
<accession>A0A067SW25</accession>
<sequence>MPASNLQGLNIVHTPQDSSDPHDLLLGQSYPDLRAQLDLWTNLSFDSEEPLAPRLDEHKKPPPEEEEDEDVRSPITSEMAPQDSHVNVGSIQGTHHTSPLPGNIFDINNFLAGFGIDSFPAHSSQPQQLPTTIAPSLAQLLALHPAHNASYISGLPQYTPPTASSYLHTSTSAAEESFVPAKRARSRKQSVTSAESPDYREDSMPPTTLSPTEDKRRRNTAASARFRLKKKEREAALEGKAKELETKVTELERECEGLRRENGWLKGLVVGVTGAAQGPNSNHAPTVPSPPPRPISAGTKRSREESA</sequence>
<proteinExistence type="predicted"/>
<dbReference type="PANTHER" id="PTHR13044">
    <property type="entry name" value="ACTIVATING TRANSCRIPTION FACTOR ATF 4/5"/>
    <property type="match status" value="1"/>
</dbReference>
<keyword evidence="3" id="KW-0238">DNA-binding</keyword>
<feature type="region of interest" description="Disordered" evidence="7">
    <location>
        <begin position="176"/>
        <end position="224"/>
    </location>
</feature>
<evidence type="ECO:0000313" key="10">
    <source>
        <dbReference type="Proteomes" id="UP000027222"/>
    </source>
</evidence>
<feature type="region of interest" description="Disordered" evidence="7">
    <location>
        <begin position="273"/>
        <end position="307"/>
    </location>
</feature>
<dbReference type="SMART" id="SM00338">
    <property type="entry name" value="BRLZ"/>
    <property type="match status" value="1"/>
</dbReference>
<evidence type="ECO:0000256" key="1">
    <source>
        <dbReference type="ARBA" id="ARBA00004123"/>
    </source>
</evidence>
<dbReference type="EMBL" id="KL142381">
    <property type="protein sequence ID" value="KDR75096.1"/>
    <property type="molecule type" value="Genomic_DNA"/>
</dbReference>
<gene>
    <name evidence="9" type="ORF">GALMADRAFT_279895</name>
</gene>
<feature type="domain" description="BZIP" evidence="8">
    <location>
        <begin position="213"/>
        <end position="272"/>
    </location>
</feature>
<reference evidence="10" key="1">
    <citation type="journal article" date="2014" name="Proc. Natl. Acad. Sci. U.S.A.">
        <title>Extensive sampling of basidiomycete genomes demonstrates inadequacy of the white-rot/brown-rot paradigm for wood decay fungi.</title>
        <authorList>
            <person name="Riley R."/>
            <person name="Salamov A.A."/>
            <person name="Brown D.W."/>
            <person name="Nagy L.G."/>
            <person name="Floudas D."/>
            <person name="Held B.W."/>
            <person name="Levasseur A."/>
            <person name="Lombard V."/>
            <person name="Morin E."/>
            <person name="Otillar R."/>
            <person name="Lindquist E.A."/>
            <person name="Sun H."/>
            <person name="LaButti K.M."/>
            <person name="Schmutz J."/>
            <person name="Jabbour D."/>
            <person name="Luo H."/>
            <person name="Baker S.E."/>
            <person name="Pisabarro A.G."/>
            <person name="Walton J.D."/>
            <person name="Blanchette R.A."/>
            <person name="Henrissat B."/>
            <person name="Martin F."/>
            <person name="Cullen D."/>
            <person name="Hibbett D.S."/>
            <person name="Grigoriev I.V."/>
        </authorList>
    </citation>
    <scope>NUCLEOTIDE SEQUENCE [LARGE SCALE GENOMIC DNA]</scope>
    <source>
        <strain evidence="10">CBS 339.88</strain>
    </source>
</reference>
<keyword evidence="4" id="KW-0804">Transcription</keyword>
<dbReference type="GO" id="GO:0005634">
    <property type="term" value="C:nucleus"/>
    <property type="evidence" value="ECO:0007669"/>
    <property type="project" value="UniProtKB-SubCell"/>
</dbReference>
<evidence type="ECO:0000256" key="5">
    <source>
        <dbReference type="ARBA" id="ARBA00023242"/>
    </source>
</evidence>
<organism evidence="9 10">
    <name type="scientific">Galerina marginata (strain CBS 339.88)</name>
    <dbReference type="NCBI Taxonomy" id="685588"/>
    <lineage>
        <taxon>Eukaryota</taxon>
        <taxon>Fungi</taxon>
        <taxon>Dikarya</taxon>
        <taxon>Basidiomycota</taxon>
        <taxon>Agaricomycotina</taxon>
        <taxon>Agaricomycetes</taxon>
        <taxon>Agaricomycetidae</taxon>
        <taxon>Agaricales</taxon>
        <taxon>Agaricineae</taxon>
        <taxon>Strophariaceae</taxon>
        <taxon>Galerina</taxon>
    </lineage>
</organism>
<dbReference type="STRING" id="685588.A0A067SW25"/>
<evidence type="ECO:0000256" key="6">
    <source>
        <dbReference type="SAM" id="Coils"/>
    </source>
</evidence>
<dbReference type="AlphaFoldDB" id="A0A067SW25"/>
<dbReference type="Gene3D" id="1.20.5.170">
    <property type="match status" value="1"/>
</dbReference>
<dbReference type="PROSITE" id="PS00036">
    <property type="entry name" value="BZIP_BASIC"/>
    <property type="match status" value="1"/>
</dbReference>
<evidence type="ECO:0000256" key="3">
    <source>
        <dbReference type="ARBA" id="ARBA00023125"/>
    </source>
</evidence>
<feature type="compositionally biased region" description="Polar residues" evidence="7">
    <location>
        <begin position="1"/>
        <end position="18"/>
    </location>
</feature>
<feature type="compositionally biased region" description="Basic and acidic residues" evidence="7">
    <location>
        <begin position="54"/>
        <end position="63"/>
    </location>
</feature>
<keyword evidence="6" id="KW-0175">Coiled coil</keyword>
<feature type="region of interest" description="Disordered" evidence="7">
    <location>
        <begin position="46"/>
        <end position="99"/>
    </location>
</feature>
<evidence type="ECO:0000256" key="2">
    <source>
        <dbReference type="ARBA" id="ARBA00023015"/>
    </source>
</evidence>
<evidence type="ECO:0000259" key="8">
    <source>
        <dbReference type="PROSITE" id="PS50217"/>
    </source>
</evidence>
<dbReference type="PROSITE" id="PS50217">
    <property type="entry name" value="BZIP"/>
    <property type="match status" value="1"/>
</dbReference>
<dbReference type="HOGENOM" id="CLU_070132_0_0_1"/>
<dbReference type="InterPro" id="IPR046347">
    <property type="entry name" value="bZIP_sf"/>
</dbReference>
<evidence type="ECO:0000256" key="7">
    <source>
        <dbReference type="SAM" id="MobiDB-lite"/>
    </source>
</evidence>
<feature type="region of interest" description="Disordered" evidence="7">
    <location>
        <begin position="1"/>
        <end position="23"/>
    </location>
</feature>
<feature type="compositionally biased region" description="Polar residues" evidence="7">
    <location>
        <begin position="84"/>
        <end position="97"/>
    </location>
</feature>